<keyword evidence="10" id="KW-1185">Reference proteome</keyword>
<feature type="transmembrane region" description="Helical" evidence="7">
    <location>
        <begin position="112"/>
        <end position="139"/>
    </location>
</feature>
<feature type="transmembrane region" description="Helical" evidence="7">
    <location>
        <begin position="145"/>
        <end position="164"/>
    </location>
</feature>
<evidence type="ECO:0000256" key="3">
    <source>
        <dbReference type="ARBA" id="ARBA00022475"/>
    </source>
</evidence>
<keyword evidence="5 7" id="KW-1133">Transmembrane helix</keyword>
<name>A0A931F2D1_9ACTN</name>
<comment type="caution">
    <text evidence="9">The sequence shown here is derived from an EMBL/GenBank/DDBJ whole genome shotgun (WGS) entry which is preliminary data.</text>
</comment>
<feature type="transmembrane region" description="Helical" evidence="7">
    <location>
        <begin position="73"/>
        <end position="100"/>
    </location>
</feature>
<evidence type="ECO:0000259" key="8">
    <source>
        <dbReference type="PROSITE" id="PS50928"/>
    </source>
</evidence>
<dbReference type="InterPro" id="IPR000515">
    <property type="entry name" value="MetI-like"/>
</dbReference>
<dbReference type="PANTHER" id="PTHR43744:SF8">
    <property type="entry name" value="SN-GLYCEROL-3-PHOSPHATE TRANSPORT SYSTEM PERMEASE PROTEIN UGPE"/>
    <property type="match status" value="1"/>
</dbReference>
<protein>
    <submittedName>
        <fullName evidence="9">Carbohydrate ABC transporter permease</fullName>
    </submittedName>
</protein>
<dbReference type="RefSeq" id="WP_195900329.1">
    <property type="nucleotide sequence ID" value="NZ_JADOGI010000160.1"/>
</dbReference>
<keyword evidence="2 7" id="KW-0813">Transport</keyword>
<dbReference type="PANTHER" id="PTHR43744">
    <property type="entry name" value="ABC TRANSPORTER PERMEASE PROTEIN MG189-RELATED-RELATED"/>
    <property type="match status" value="1"/>
</dbReference>
<dbReference type="GO" id="GO:0055085">
    <property type="term" value="P:transmembrane transport"/>
    <property type="evidence" value="ECO:0007669"/>
    <property type="project" value="InterPro"/>
</dbReference>
<dbReference type="Pfam" id="PF00528">
    <property type="entry name" value="BPD_transp_1"/>
    <property type="match status" value="1"/>
</dbReference>
<dbReference type="SUPFAM" id="SSF161098">
    <property type="entry name" value="MetI-like"/>
    <property type="match status" value="1"/>
</dbReference>
<dbReference type="AlphaFoldDB" id="A0A931F2D1"/>
<evidence type="ECO:0000313" key="10">
    <source>
        <dbReference type="Proteomes" id="UP000605361"/>
    </source>
</evidence>
<feature type="transmembrane region" description="Helical" evidence="7">
    <location>
        <begin position="197"/>
        <end position="214"/>
    </location>
</feature>
<dbReference type="InterPro" id="IPR035906">
    <property type="entry name" value="MetI-like_sf"/>
</dbReference>
<gene>
    <name evidence="9" type="ORF">ITP53_38130</name>
</gene>
<proteinExistence type="inferred from homology"/>
<evidence type="ECO:0000313" key="9">
    <source>
        <dbReference type="EMBL" id="MBF8191420.1"/>
    </source>
</evidence>
<feature type="domain" description="ABC transmembrane type-1" evidence="8">
    <location>
        <begin position="77"/>
        <end position="270"/>
    </location>
</feature>
<dbReference type="EMBL" id="JADOGI010000160">
    <property type="protein sequence ID" value="MBF8191420.1"/>
    <property type="molecule type" value="Genomic_DNA"/>
</dbReference>
<reference evidence="9" key="1">
    <citation type="submission" date="2020-11" db="EMBL/GenBank/DDBJ databases">
        <title>Whole-genome analyses of Nonomuraea sp. K274.</title>
        <authorList>
            <person name="Veyisoglu A."/>
        </authorList>
    </citation>
    <scope>NUCLEOTIDE SEQUENCE</scope>
    <source>
        <strain evidence="9">K274</strain>
    </source>
</reference>
<dbReference type="GO" id="GO:0005886">
    <property type="term" value="C:plasma membrane"/>
    <property type="evidence" value="ECO:0007669"/>
    <property type="project" value="UniProtKB-SubCell"/>
</dbReference>
<feature type="transmembrane region" description="Helical" evidence="7">
    <location>
        <begin position="249"/>
        <end position="270"/>
    </location>
</feature>
<evidence type="ECO:0000256" key="6">
    <source>
        <dbReference type="ARBA" id="ARBA00023136"/>
    </source>
</evidence>
<organism evidence="9 10">
    <name type="scientific">Nonomuraea cypriaca</name>
    <dbReference type="NCBI Taxonomy" id="1187855"/>
    <lineage>
        <taxon>Bacteria</taxon>
        <taxon>Bacillati</taxon>
        <taxon>Actinomycetota</taxon>
        <taxon>Actinomycetes</taxon>
        <taxon>Streptosporangiales</taxon>
        <taxon>Streptosporangiaceae</taxon>
        <taxon>Nonomuraea</taxon>
    </lineage>
</organism>
<evidence type="ECO:0000256" key="4">
    <source>
        <dbReference type="ARBA" id="ARBA00022692"/>
    </source>
</evidence>
<evidence type="ECO:0000256" key="1">
    <source>
        <dbReference type="ARBA" id="ARBA00004651"/>
    </source>
</evidence>
<dbReference type="Gene3D" id="1.10.3720.10">
    <property type="entry name" value="MetI-like"/>
    <property type="match status" value="1"/>
</dbReference>
<dbReference type="Proteomes" id="UP000605361">
    <property type="component" value="Unassembled WGS sequence"/>
</dbReference>
<keyword evidence="3" id="KW-1003">Cell membrane</keyword>
<dbReference type="PROSITE" id="PS50928">
    <property type="entry name" value="ABC_TM1"/>
    <property type="match status" value="1"/>
</dbReference>
<keyword evidence="6 7" id="KW-0472">Membrane</keyword>
<dbReference type="CDD" id="cd06261">
    <property type="entry name" value="TM_PBP2"/>
    <property type="match status" value="1"/>
</dbReference>
<evidence type="ECO:0000256" key="7">
    <source>
        <dbReference type="RuleBase" id="RU363032"/>
    </source>
</evidence>
<comment type="similarity">
    <text evidence="7">Belongs to the binding-protein-dependent transport system permease family.</text>
</comment>
<accession>A0A931F2D1</accession>
<sequence>MTARPFRFRAAVSGTTYHLFSGVLAAIFLLPLIWVALNSVKSPEEANQQPPTWFPRSLSLDSFRELATYGEGIGVYLTNSLVLCLLVVAGSTIVCVLAGYGFARFEFRGKKLLFGATLLILMVPYATILLPLYIVLGWLQLTDTVFGLSLVLIMFQLPFGVFLMRNSFESIPRELEEAALVDGCGNTQALRHISLRLVAPGVVTVALFSFIASWNEFLAPLIFLNDGAQYTLPVMLVSLQSGAYGVVDYGALQAGVVLAVGPVLIVYLLLQRYYVAGLINGALRG</sequence>
<keyword evidence="4 7" id="KW-0812">Transmembrane</keyword>
<comment type="subcellular location">
    <subcellularLocation>
        <location evidence="1 7">Cell membrane</location>
        <topology evidence="1 7">Multi-pass membrane protein</topology>
    </subcellularLocation>
</comment>
<evidence type="ECO:0000256" key="5">
    <source>
        <dbReference type="ARBA" id="ARBA00022989"/>
    </source>
</evidence>
<feature type="transmembrane region" description="Helical" evidence="7">
    <location>
        <begin position="16"/>
        <end position="37"/>
    </location>
</feature>
<evidence type="ECO:0000256" key="2">
    <source>
        <dbReference type="ARBA" id="ARBA00022448"/>
    </source>
</evidence>